<keyword evidence="3" id="KW-1185">Reference proteome</keyword>
<feature type="transmembrane region" description="Helical" evidence="1">
    <location>
        <begin position="88"/>
        <end position="108"/>
    </location>
</feature>
<dbReference type="EMBL" id="AM746676">
    <property type="protein sequence ID" value="CAN95877.1"/>
    <property type="molecule type" value="Genomic_DNA"/>
</dbReference>
<evidence type="ECO:0000256" key="1">
    <source>
        <dbReference type="SAM" id="Phobius"/>
    </source>
</evidence>
<dbReference type="eggNOG" id="ENOG50343UK">
    <property type="taxonomic scope" value="Bacteria"/>
</dbReference>
<dbReference type="RefSeq" id="WP_012238342.1">
    <property type="nucleotide sequence ID" value="NC_010162.1"/>
</dbReference>
<dbReference type="Proteomes" id="UP000002139">
    <property type="component" value="Chromosome"/>
</dbReference>
<keyword evidence="1" id="KW-0472">Membrane</keyword>
<dbReference type="BioCyc" id="SCEL448385:SCE_RS29360-MONOMER"/>
<dbReference type="KEGG" id="scl:sce5714"/>
<feature type="transmembrane region" description="Helical" evidence="1">
    <location>
        <begin position="24"/>
        <end position="46"/>
    </location>
</feature>
<name>A9G7L7_SORC5</name>
<gene>
    <name evidence="2" type="ordered locus">sce5714</name>
</gene>
<proteinExistence type="predicted"/>
<feature type="transmembrane region" description="Helical" evidence="1">
    <location>
        <begin position="58"/>
        <end position="82"/>
    </location>
</feature>
<dbReference type="OrthoDB" id="6028305at2"/>
<evidence type="ECO:0000313" key="2">
    <source>
        <dbReference type="EMBL" id="CAN95877.1"/>
    </source>
</evidence>
<dbReference type="HOGENOM" id="CLU_141052_0_0_7"/>
<accession>A9G7L7</accession>
<dbReference type="STRING" id="448385.sce5714"/>
<keyword evidence="1" id="KW-1133">Transmembrane helix</keyword>
<keyword evidence="1" id="KW-0812">Transmembrane</keyword>
<evidence type="ECO:0000313" key="3">
    <source>
        <dbReference type="Proteomes" id="UP000002139"/>
    </source>
</evidence>
<organism evidence="2 3">
    <name type="scientific">Sorangium cellulosum (strain So ce56)</name>
    <name type="common">Polyangium cellulosum (strain So ce56)</name>
    <dbReference type="NCBI Taxonomy" id="448385"/>
    <lineage>
        <taxon>Bacteria</taxon>
        <taxon>Pseudomonadati</taxon>
        <taxon>Myxococcota</taxon>
        <taxon>Polyangia</taxon>
        <taxon>Polyangiales</taxon>
        <taxon>Polyangiaceae</taxon>
        <taxon>Sorangium</taxon>
    </lineage>
</organism>
<dbReference type="AlphaFoldDB" id="A9G7L7"/>
<protein>
    <submittedName>
        <fullName evidence="2">Uncharacterized protein</fullName>
    </submittedName>
</protein>
<reference evidence="2 3" key="1">
    <citation type="journal article" date="2007" name="Nat. Biotechnol.">
        <title>Complete genome sequence of the myxobacterium Sorangium cellulosum.</title>
        <authorList>
            <person name="Schneiker S."/>
            <person name="Perlova O."/>
            <person name="Kaiser O."/>
            <person name="Gerth K."/>
            <person name="Alici A."/>
            <person name="Altmeyer M.O."/>
            <person name="Bartels D."/>
            <person name="Bekel T."/>
            <person name="Beyer S."/>
            <person name="Bode E."/>
            <person name="Bode H.B."/>
            <person name="Bolten C.J."/>
            <person name="Choudhuri J.V."/>
            <person name="Doss S."/>
            <person name="Elnakady Y.A."/>
            <person name="Frank B."/>
            <person name="Gaigalat L."/>
            <person name="Goesmann A."/>
            <person name="Groeger C."/>
            <person name="Gross F."/>
            <person name="Jelsbak L."/>
            <person name="Jelsbak L."/>
            <person name="Kalinowski J."/>
            <person name="Kegler C."/>
            <person name="Knauber T."/>
            <person name="Konietzny S."/>
            <person name="Kopp M."/>
            <person name="Krause L."/>
            <person name="Krug D."/>
            <person name="Linke B."/>
            <person name="Mahmud T."/>
            <person name="Martinez-Arias R."/>
            <person name="McHardy A.C."/>
            <person name="Merai M."/>
            <person name="Meyer F."/>
            <person name="Mormann S."/>
            <person name="Munoz-Dorado J."/>
            <person name="Perez J."/>
            <person name="Pradella S."/>
            <person name="Rachid S."/>
            <person name="Raddatz G."/>
            <person name="Rosenau F."/>
            <person name="Rueckert C."/>
            <person name="Sasse F."/>
            <person name="Scharfe M."/>
            <person name="Schuster S.C."/>
            <person name="Suen G."/>
            <person name="Treuner-Lange A."/>
            <person name="Velicer G.J."/>
            <person name="Vorholter F.-J."/>
            <person name="Weissman K.J."/>
            <person name="Welch R.D."/>
            <person name="Wenzel S.C."/>
            <person name="Whitworth D.E."/>
            <person name="Wilhelm S."/>
            <person name="Wittmann C."/>
            <person name="Bloecker H."/>
            <person name="Puehler A."/>
            <person name="Mueller R."/>
        </authorList>
    </citation>
    <scope>NUCLEOTIDE SEQUENCE [LARGE SCALE GENOMIC DNA]</scope>
    <source>
        <strain evidence="3">So ce56</strain>
    </source>
</reference>
<sequence>MSAAYTIADEPRPGRLAEYTVNPFWPLLTTMLAGSWAGLPWFIFNGKAMGSAGFRREALIAALTPVAAVVLAQLSALIISALHLPDRSLAYAFVIITAAKLGAAYWLYTSQHRSFGIYEHFGGRVRQGAAVAIAAAIARDHVVRAAFDASNWLGIVVM</sequence>